<dbReference type="InterPro" id="IPR025929">
    <property type="entry name" value="INSIG_fam"/>
</dbReference>
<evidence type="ECO:0000256" key="8">
    <source>
        <dbReference type="SAM" id="Phobius"/>
    </source>
</evidence>
<proteinExistence type="inferred from homology"/>
<feature type="region of interest" description="Disordered" evidence="7">
    <location>
        <begin position="1"/>
        <end position="77"/>
    </location>
</feature>
<keyword evidence="4" id="KW-0256">Endoplasmic reticulum</keyword>
<dbReference type="EMBL" id="CAWUHB010000021">
    <property type="protein sequence ID" value="CAK7221056.1"/>
    <property type="molecule type" value="Genomic_DNA"/>
</dbReference>
<dbReference type="Proteomes" id="UP001642405">
    <property type="component" value="Unassembled WGS sequence"/>
</dbReference>
<dbReference type="Pfam" id="PF07281">
    <property type="entry name" value="INSIG"/>
    <property type="match status" value="1"/>
</dbReference>
<dbReference type="PANTHER" id="PTHR15301">
    <property type="entry name" value="INSULIN-INDUCED GENE 1"/>
    <property type="match status" value="1"/>
</dbReference>
<keyword evidence="3 8" id="KW-0812">Transmembrane</keyword>
<evidence type="ECO:0008006" key="11">
    <source>
        <dbReference type="Google" id="ProtNLM"/>
    </source>
</evidence>
<feature type="transmembrane region" description="Helical" evidence="8">
    <location>
        <begin position="367"/>
        <end position="386"/>
    </location>
</feature>
<feature type="compositionally biased region" description="Polar residues" evidence="7">
    <location>
        <begin position="58"/>
        <end position="77"/>
    </location>
</feature>
<keyword evidence="10" id="KW-1185">Reference proteome</keyword>
<comment type="caution">
    <text evidence="9">The sequence shown here is derived from an EMBL/GenBank/DDBJ whole genome shotgun (WGS) entry which is preliminary data.</text>
</comment>
<name>A0ABP0BNM5_9PEZI</name>
<feature type="region of interest" description="Disordered" evidence="7">
    <location>
        <begin position="164"/>
        <end position="205"/>
    </location>
</feature>
<feature type="transmembrane region" description="Helical" evidence="8">
    <location>
        <begin position="341"/>
        <end position="360"/>
    </location>
</feature>
<protein>
    <recommendedName>
        <fullName evidence="11">Insig domain containing protein</fullName>
    </recommendedName>
</protein>
<keyword evidence="6 8" id="KW-0472">Membrane</keyword>
<dbReference type="PANTHER" id="PTHR15301:SF3">
    <property type="entry name" value="PROTEIN NSG1-RELATED"/>
    <property type="match status" value="1"/>
</dbReference>
<evidence type="ECO:0000256" key="1">
    <source>
        <dbReference type="ARBA" id="ARBA00004477"/>
    </source>
</evidence>
<sequence length="474" mass="49980">MSSEDPPLVIHRPIPRRPFVANPATPPEDSPGKDAPRSGKSQSRKPVERAQFLDPRPSTDTDANSTPGGSESISRTQSILNLTSSTLFGIFSPASASRTSIAGGPSGIFEPSTPWGTGAETPARHLLVEQPEEDEDDQDNTTATAEEIDEVRKASKSLMMLQRRRRQGESFGGDGASAVKLQPAPAGRTAVDGSAESAPATAASATPESRVLMALSVVARAGLLFTLGMGYGVLVSQLRSETDIVFEDLGEPAPSQAEASPTPEYIASYDWRYLVSWGLSGIALGTLLPWFDGVWDRTFGRSGSVLAKARTAPETDWALVVRGIGAFAGVAFAMRKLPWTSTMQASLTLALANPFLWYLLDRSKSGLLLAAAFGFVGSGALMVLNLDLMPNPGMHPGPYHAGYPGMGSSFGGNGAFPQNDSSRGAAYGSLDASAPAVTAETAIWMLSVLFCSCVCFGNIGRRLALRPSAVEQAR</sequence>
<feature type="transmembrane region" description="Helical" evidence="8">
    <location>
        <begin position="274"/>
        <end position="295"/>
    </location>
</feature>
<comment type="similarity">
    <text evidence="2">Belongs to the INSIG family.</text>
</comment>
<accession>A0ABP0BNM5</accession>
<evidence type="ECO:0000256" key="3">
    <source>
        <dbReference type="ARBA" id="ARBA00022692"/>
    </source>
</evidence>
<evidence type="ECO:0000313" key="9">
    <source>
        <dbReference type="EMBL" id="CAK7221056.1"/>
    </source>
</evidence>
<evidence type="ECO:0000256" key="7">
    <source>
        <dbReference type="SAM" id="MobiDB-lite"/>
    </source>
</evidence>
<evidence type="ECO:0000256" key="4">
    <source>
        <dbReference type="ARBA" id="ARBA00022824"/>
    </source>
</evidence>
<feature type="compositionally biased region" description="Low complexity" evidence="7">
    <location>
        <begin position="194"/>
        <end position="205"/>
    </location>
</feature>
<evidence type="ECO:0000256" key="6">
    <source>
        <dbReference type="ARBA" id="ARBA00023136"/>
    </source>
</evidence>
<keyword evidence="5 8" id="KW-1133">Transmembrane helix</keyword>
<reference evidence="9 10" key="1">
    <citation type="submission" date="2024-01" db="EMBL/GenBank/DDBJ databases">
        <authorList>
            <person name="Allen C."/>
            <person name="Tagirdzhanova G."/>
        </authorList>
    </citation>
    <scope>NUCLEOTIDE SEQUENCE [LARGE SCALE GENOMIC DNA]</scope>
</reference>
<organism evidence="9 10">
    <name type="scientific">Sporothrix curviconia</name>
    <dbReference type="NCBI Taxonomy" id="1260050"/>
    <lineage>
        <taxon>Eukaryota</taxon>
        <taxon>Fungi</taxon>
        <taxon>Dikarya</taxon>
        <taxon>Ascomycota</taxon>
        <taxon>Pezizomycotina</taxon>
        <taxon>Sordariomycetes</taxon>
        <taxon>Sordariomycetidae</taxon>
        <taxon>Ophiostomatales</taxon>
        <taxon>Ophiostomataceae</taxon>
        <taxon>Sporothrix</taxon>
    </lineage>
</organism>
<feature type="transmembrane region" description="Helical" evidence="8">
    <location>
        <begin position="211"/>
        <end position="234"/>
    </location>
</feature>
<comment type="subcellular location">
    <subcellularLocation>
        <location evidence="1">Endoplasmic reticulum membrane</location>
        <topology evidence="1">Multi-pass membrane protein</topology>
    </subcellularLocation>
</comment>
<evidence type="ECO:0000256" key="5">
    <source>
        <dbReference type="ARBA" id="ARBA00022989"/>
    </source>
</evidence>
<evidence type="ECO:0000256" key="2">
    <source>
        <dbReference type="ARBA" id="ARBA00007475"/>
    </source>
</evidence>
<feature type="transmembrane region" description="Helical" evidence="8">
    <location>
        <begin position="441"/>
        <end position="459"/>
    </location>
</feature>
<gene>
    <name evidence="9" type="ORF">SCUCBS95973_004366</name>
</gene>
<evidence type="ECO:0000313" key="10">
    <source>
        <dbReference type="Proteomes" id="UP001642405"/>
    </source>
</evidence>